<organism evidence="2 3">
    <name type="scientific">Aspergillus aculeatus (strain ATCC 16872 / CBS 172.66 / WB 5094)</name>
    <dbReference type="NCBI Taxonomy" id="690307"/>
    <lineage>
        <taxon>Eukaryota</taxon>
        <taxon>Fungi</taxon>
        <taxon>Dikarya</taxon>
        <taxon>Ascomycota</taxon>
        <taxon>Pezizomycotina</taxon>
        <taxon>Eurotiomycetes</taxon>
        <taxon>Eurotiomycetidae</taxon>
        <taxon>Eurotiales</taxon>
        <taxon>Aspergillaceae</taxon>
        <taxon>Aspergillus</taxon>
        <taxon>Aspergillus subgen. Circumdati</taxon>
    </lineage>
</organism>
<evidence type="ECO:0000256" key="1">
    <source>
        <dbReference type="SAM" id="Phobius"/>
    </source>
</evidence>
<keyword evidence="1" id="KW-0812">Transmembrane</keyword>
<dbReference type="Gene3D" id="1.20.58.340">
    <property type="entry name" value="Magnesium transport protein CorA, transmembrane region"/>
    <property type="match status" value="1"/>
</dbReference>
<keyword evidence="1" id="KW-1133">Transmembrane helix</keyword>
<feature type="transmembrane region" description="Helical" evidence="1">
    <location>
        <begin position="422"/>
        <end position="446"/>
    </location>
</feature>
<feature type="transmembrane region" description="Helical" evidence="1">
    <location>
        <begin position="466"/>
        <end position="485"/>
    </location>
</feature>
<dbReference type="Pfam" id="PF01544">
    <property type="entry name" value="CorA"/>
    <property type="match status" value="1"/>
</dbReference>
<dbReference type="RefSeq" id="XP_020051270.1">
    <property type="nucleotide sequence ID" value="XM_020197074.1"/>
</dbReference>
<dbReference type="OrthoDB" id="4511109at2759"/>
<dbReference type="PANTHER" id="PTHR47685:SF1">
    <property type="entry name" value="MAGNESIUM TRANSPORT PROTEIN CORA"/>
    <property type="match status" value="1"/>
</dbReference>
<sequence length="571" mass="65369">MLRHELWTSRQIRGSERSYISFMRPGCEEIGESNGFVIFMPYLHWETQRKQRQLEAFSLCKFLLESEADRLPSLVKQLSTENNDILNTFAETESNDPKIAALGQELLQFLTTVESSKANKVSAQAQLKQALQAYREDACASDRDLRLFNSYATRHNVKHPLHIRRTLDQSFYYTLDNTSTRNKDQVVARYGRKEGRKEPIVMMVDQLWLWCSGGTLITCFPQRRECNPDDPDRFEMTDILENILHSISPGVKRKAGLEGPLWLIQGIINECAGAFFDPMKNVDDDFKFLDMFSNSISRIADGEVACYERFVKMLHISNQQNLMDIDTESDLLREIKDILDELRMIRVVMEDQLKVIVAIGKVQDSRVLGGVRESVERYLDKVQSMQNEGQATVNSLNALMDLRQRHATLWEAKSTGMQGNTIMVFTVVTILFLPASFMASFFALPIMQFSKAESSDSLDLSYVVKWLVAFTVPVAFFFISIAFYINDILKFLSRITGHERRVTRLSAETWKQQIGQGIIAPGSDGRQVRDGFEKANGDAVSQHSQDKLNAQSAARRRKLFRFHNRDMDSPA</sequence>
<keyword evidence="1" id="KW-0472">Membrane</keyword>
<dbReference type="EMBL" id="KV878992">
    <property type="protein sequence ID" value="OJJ94930.1"/>
    <property type="molecule type" value="Genomic_DNA"/>
</dbReference>
<keyword evidence="3" id="KW-1185">Reference proteome</keyword>
<dbReference type="STRING" id="690307.A0A1L9WFH9"/>
<dbReference type="OMA" id="YWAANIL"/>
<dbReference type="GO" id="GO:0016020">
    <property type="term" value="C:membrane"/>
    <property type="evidence" value="ECO:0007669"/>
    <property type="project" value="InterPro"/>
</dbReference>
<protein>
    <submittedName>
        <fullName evidence="2">Uncharacterized protein</fullName>
    </submittedName>
</protein>
<name>A0A1L9WFH9_ASPA1</name>
<dbReference type="GO" id="GO:0046873">
    <property type="term" value="F:metal ion transmembrane transporter activity"/>
    <property type="evidence" value="ECO:0007669"/>
    <property type="project" value="InterPro"/>
</dbReference>
<gene>
    <name evidence="2" type="ORF">ASPACDRAFT_127846</name>
</gene>
<dbReference type="PANTHER" id="PTHR47685">
    <property type="entry name" value="MAGNESIUM TRANSPORT PROTEIN CORA"/>
    <property type="match status" value="1"/>
</dbReference>
<proteinExistence type="predicted"/>
<dbReference type="InterPro" id="IPR050829">
    <property type="entry name" value="CorA_MIT"/>
</dbReference>
<dbReference type="VEuPathDB" id="FungiDB:ASPACDRAFT_127846"/>
<accession>A0A1L9WFH9</accession>
<dbReference type="GeneID" id="30970888"/>
<evidence type="ECO:0000313" key="2">
    <source>
        <dbReference type="EMBL" id="OJJ94930.1"/>
    </source>
</evidence>
<dbReference type="InterPro" id="IPR002523">
    <property type="entry name" value="MgTranspt_CorA/ZnTranspt_ZntB"/>
</dbReference>
<dbReference type="AlphaFoldDB" id="A0A1L9WFH9"/>
<dbReference type="Proteomes" id="UP000184546">
    <property type="component" value="Unassembled WGS sequence"/>
</dbReference>
<reference evidence="3" key="1">
    <citation type="journal article" date="2017" name="Genome Biol.">
        <title>Comparative genomics reveals high biological diversity and specific adaptations in the industrially and medically important fungal genus Aspergillus.</title>
        <authorList>
            <person name="de Vries R.P."/>
            <person name="Riley R."/>
            <person name="Wiebenga A."/>
            <person name="Aguilar-Osorio G."/>
            <person name="Amillis S."/>
            <person name="Uchima C.A."/>
            <person name="Anderluh G."/>
            <person name="Asadollahi M."/>
            <person name="Askin M."/>
            <person name="Barry K."/>
            <person name="Battaglia E."/>
            <person name="Bayram O."/>
            <person name="Benocci T."/>
            <person name="Braus-Stromeyer S.A."/>
            <person name="Caldana C."/>
            <person name="Canovas D."/>
            <person name="Cerqueira G.C."/>
            <person name="Chen F."/>
            <person name="Chen W."/>
            <person name="Choi C."/>
            <person name="Clum A."/>
            <person name="Dos Santos R.A."/>
            <person name="Damasio A.R."/>
            <person name="Diallinas G."/>
            <person name="Emri T."/>
            <person name="Fekete E."/>
            <person name="Flipphi M."/>
            <person name="Freyberg S."/>
            <person name="Gallo A."/>
            <person name="Gournas C."/>
            <person name="Habgood R."/>
            <person name="Hainaut M."/>
            <person name="Harispe M.L."/>
            <person name="Henrissat B."/>
            <person name="Hilden K.S."/>
            <person name="Hope R."/>
            <person name="Hossain A."/>
            <person name="Karabika E."/>
            <person name="Karaffa L."/>
            <person name="Karanyi Z."/>
            <person name="Krasevec N."/>
            <person name="Kuo A."/>
            <person name="Kusch H."/>
            <person name="LaButti K."/>
            <person name="Lagendijk E.L."/>
            <person name="Lapidus A."/>
            <person name="Levasseur A."/>
            <person name="Lindquist E."/>
            <person name="Lipzen A."/>
            <person name="Logrieco A.F."/>
            <person name="MacCabe A."/>
            <person name="Maekelae M.R."/>
            <person name="Malavazi I."/>
            <person name="Melin P."/>
            <person name="Meyer V."/>
            <person name="Mielnichuk N."/>
            <person name="Miskei M."/>
            <person name="Molnar A.P."/>
            <person name="Mule G."/>
            <person name="Ngan C.Y."/>
            <person name="Orejas M."/>
            <person name="Orosz E."/>
            <person name="Ouedraogo J.P."/>
            <person name="Overkamp K.M."/>
            <person name="Park H.-S."/>
            <person name="Perrone G."/>
            <person name="Piumi F."/>
            <person name="Punt P.J."/>
            <person name="Ram A.F."/>
            <person name="Ramon A."/>
            <person name="Rauscher S."/>
            <person name="Record E."/>
            <person name="Riano-Pachon D.M."/>
            <person name="Robert V."/>
            <person name="Roehrig J."/>
            <person name="Ruller R."/>
            <person name="Salamov A."/>
            <person name="Salih N.S."/>
            <person name="Samson R.A."/>
            <person name="Sandor E."/>
            <person name="Sanguinetti M."/>
            <person name="Schuetze T."/>
            <person name="Sepcic K."/>
            <person name="Shelest E."/>
            <person name="Sherlock G."/>
            <person name="Sophianopoulou V."/>
            <person name="Squina F.M."/>
            <person name="Sun H."/>
            <person name="Susca A."/>
            <person name="Todd R.B."/>
            <person name="Tsang A."/>
            <person name="Unkles S.E."/>
            <person name="van de Wiele N."/>
            <person name="van Rossen-Uffink D."/>
            <person name="Oliveira J.V."/>
            <person name="Vesth T.C."/>
            <person name="Visser J."/>
            <person name="Yu J.-H."/>
            <person name="Zhou M."/>
            <person name="Andersen M.R."/>
            <person name="Archer D.B."/>
            <person name="Baker S.E."/>
            <person name="Benoit I."/>
            <person name="Brakhage A.A."/>
            <person name="Braus G.H."/>
            <person name="Fischer R."/>
            <person name="Frisvad J.C."/>
            <person name="Goldman G.H."/>
            <person name="Houbraken J."/>
            <person name="Oakley B."/>
            <person name="Pocsi I."/>
            <person name="Scazzocchio C."/>
            <person name="Seiboth B."/>
            <person name="vanKuyk P.A."/>
            <person name="Wortman J."/>
            <person name="Dyer P.S."/>
            <person name="Grigoriev I.V."/>
        </authorList>
    </citation>
    <scope>NUCLEOTIDE SEQUENCE [LARGE SCALE GENOMIC DNA]</scope>
    <source>
        <strain evidence="3">ATCC 16872 / CBS 172.66 / WB 5094</strain>
    </source>
</reference>
<evidence type="ECO:0000313" key="3">
    <source>
        <dbReference type="Proteomes" id="UP000184546"/>
    </source>
</evidence>